<keyword evidence="1" id="KW-0808">Transferase</keyword>
<accession>A0A4R5NM29</accession>
<comment type="caution">
    <text evidence="4">The sequence shown here is derived from an EMBL/GenBank/DDBJ whole genome shotgun (WGS) entry which is preliminary data.</text>
</comment>
<evidence type="ECO:0000256" key="1">
    <source>
        <dbReference type="ARBA" id="ARBA00022679"/>
    </source>
</evidence>
<dbReference type="Pfam" id="PF00583">
    <property type="entry name" value="Acetyltransf_1"/>
    <property type="match status" value="1"/>
</dbReference>
<evidence type="ECO:0000313" key="5">
    <source>
        <dbReference type="Proteomes" id="UP000294854"/>
    </source>
</evidence>
<keyword evidence="2" id="KW-0012">Acyltransferase</keyword>
<dbReference type="CDD" id="cd04301">
    <property type="entry name" value="NAT_SF"/>
    <property type="match status" value="1"/>
</dbReference>
<dbReference type="RefSeq" id="WP_010619327.1">
    <property type="nucleotide sequence ID" value="NZ_CP042371.1"/>
</dbReference>
<evidence type="ECO:0000313" key="4">
    <source>
        <dbReference type="EMBL" id="TDG76630.1"/>
    </source>
</evidence>
<dbReference type="EMBL" id="PUFO01000060">
    <property type="protein sequence ID" value="TDG76630.1"/>
    <property type="molecule type" value="Genomic_DNA"/>
</dbReference>
<protein>
    <recommendedName>
        <fullName evidence="3">N-acetyltransferase domain-containing protein</fullName>
    </recommendedName>
</protein>
<dbReference type="GO" id="GO:0016747">
    <property type="term" value="F:acyltransferase activity, transferring groups other than amino-acyl groups"/>
    <property type="evidence" value="ECO:0007669"/>
    <property type="project" value="InterPro"/>
</dbReference>
<reference evidence="4 5" key="1">
    <citation type="journal article" date="2019" name="Appl. Microbiol. Biotechnol.">
        <title>Uncovering carbohydrate metabolism through a genotype-phenotype association study of 56 lactic acid bacteria genomes.</title>
        <authorList>
            <person name="Buron-Moles G."/>
            <person name="Chailyan A."/>
            <person name="Dolejs I."/>
            <person name="Forster J."/>
            <person name="Miks M.H."/>
        </authorList>
    </citation>
    <scope>NUCLEOTIDE SEQUENCE [LARGE SCALE GENOMIC DNA]</scope>
    <source>
        <strain evidence="4 5">ATCC 49373</strain>
    </source>
</reference>
<dbReference type="InterPro" id="IPR050832">
    <property type="entry name" value="Bact_Acetyltransf"/>
</dbReference>
<organism evidence="4 5">
    <name type="scientific">Secundilactobacillus malefermentans</name>
    <dbReference type="NCBI Taxonomy" id="176292"/>
    <lineage>
        <taxon>Bacteria</taxon>
        <taxon>Bacillati</taxon>
        <taxon>Bacillota</taxon>
        <taxon>Bacilli</taxon>
        <taxon>Lactobacillales</taxon>
        <taxon>Lactobacillaceae</taxon>
        <taxon>Secundilactobacillus</taxon>
    </lineage>
</organism>
<dbReference type="Gene3D" id="3.40.630.30">
    <property type="match status" value="1"/>
</dbReference>
<evidence type="ECO:0000256" key="2">
    <source>
        <dbReference type="ARBA" id="ARBA00023315"/>
    </source>
</evidence>
<keyword evidence="5" id="KW-1185">Reference proteome</keyword>
<name>A0A4R5NM29_9LACO</name>
<dbReference type="SUPFAM" id="SSF55729">
    <property type="entry name" value="Acyl-CoA N-acyltransferases (Nat)"/>
    <property type="match status" value="1"/>
</dbReference>
<feature type="domain" description="N-acetyltransferase" evidence="3">
    <location>
        <begin position="2"/>
        <end position="143"/>
    </location>
</feature>
<gene>
    <name evidence="4" type="ORF">C5L31_000183</name>
</gene>
<proteinExistence type="predicted"/>
<dbReference type="Proteomes" id="UP000294854">
    <property type="component" value="Unassembled WGS sequence"/>
</dbReference>
<dbReference type="PANTHER" id="PTHR43877">
    <property type="entry name" value="AMINOALKYLPHOSPHONATE N-ACETYLTRANSFERASE-RELATED-RELATED"/>
    <property type="match status" value="1"/>
</dbReference>
<sequence>MELIVGNQKWNRGAALFIRQSVFVTERGIAREDEFDAKDTDETIYVVAYEDASHPAATARYEKMDAETVRPGRVATLPAYRHQGLAAKVLNALEEFARKQGLTRSLIHGELDAVGFYEKMGYQVASAPFEEDGAPVVTLTKQL</sequence>
<dbReference type="OrthoDB" id="9796171at2"/>
<dbReference type="InterPro" id="IPR016181">
    <property type="entry name" value="Acyl_CoA_acyltransferase"/>
</dbReference>
<evidence type="ECO:0000259" key="3">
    <source>
        <dbReference type="PROSITE" id="PS51186"/>
    </source>
</evidence>
<dbReference type="PROSITE" id="PS51186">
    <property type="entry name" value="GNAT"/>
    <property type="match status" value="1"/>
</dbReference>
<dbReference type="InterPro" id="IPR000182">
    <property type="entry name" value="GNAT_dom"/>
</dbReference>
<dbReference type="STRING" id="1122149.FD44_GL001038"/>
<dbReference type="AlphaFoldDB" id="A0A4R5NM29"/>